<keyword evidence="2" id="KW-0813">Transport</keyword>
<dbReference type="InterPro" id="IPR050683">
    <property type="entry name" value="Bact_Polysacc_Export_ATP-bd"/>
</dbReference>
<dbReference type="CDD" id="cd03220">
    <property type="entry name" value="ABC_KpsT_Wzt"/>
    <property type="match status" value="1"/>
</dbReference>
<sequence length="840" mass="93504">MCSELVIKTQGLGKCYQVYSHPRDRLLQMLLPNGRQRYRPFWAVKDVSLEVRRGESLGIIGRNGSGKSTLLQLICGIVGASSGSVTSHGRIAALLELGSGFNPEFTGRENVYLNAAVLGLTRGETEARFEEITAFANIGEFIDQPTRTYSSGMLIRLAFAVSICVEPDILIVDEALAVGDASFQFKCLERLERLVRQGTTLLFVSHDMSMVKRFCNRALYLRNGEVRASGAPEEVAELYLLDMRDEQRRGASAGTIQVTTKPALGQGQGIAFGTNEGQIASALFSATGTSYCSFVHGDPVEIEVHATVSDQIARPNLSLTVQEARLLVVAGANVALACQAPQQGWCSASTRLSFTANLAPGRYHVTLKLMNGETEETSQLIEKQVAPLAFDILPGDKHFLGLVDLDIRAVEPEPPNIARPAPRPTDKPWQVAIFGTFDVANYGDLLFPIIAEHELQARLGAVQLRAFSYHQRSTPRWPYDVTSVSELPELVDSLDGVLIGGGFIIRFDKLVAVGYYPPTPQIHHPTGYWLSPALLALQHDVPLIWNAPGMHCNEIPSWARPLLRLSLELSPHVRVRDTLSREALSALSEQAQVEVLPDTAFGLANLIDLQRPSAEYRQLCQRAGLGKRYLVVHAITGLENFLQLWRAQGAGLEQWQLLLLPIGPVLGDHESILGDDLPRAVTLPYWPSPLLLAEILGHAEGVIGHSYHLAITALAFGVPIFSSANLHLGKYSALLDYQGIYPLPSAEPIALEWFLERLRRRSPCPRLEAAREQLREHWDRVAELIRQGRRPTRQWMNRLWQDLPNQLEDQQQDWREECLRQRAELDDLRRQMQQLQQFQE</sequence>
<dbReference type="GO" id="GO:0016887">
    <property type="term" value="F:ATP hydrolysis activity"/>
    <property type="evidence" value="ECO:0007669"/>
    <property type="project" value="InterPro"/>
</dbReference>
<dbReference type="PANTHER" id="PTHR46743">
    <property type="entry name" value="TEICHOIC ACIDS EXPORT ATP-BINDING PROTEIN TAGH"/>
    <property type="match status" value="1"/>
</dbReference>
<dbReference type="AlphaFoldDB" id="A0A7X1PK92"/>
<dbReference type="PROSITE" id="PS50893">
    <property type="entry name" value="ABC_TRANSPORTER_2"/>
    <property type="match status" value="1"/>
</dbReference>
<dbReference type="Gene3D" id="2.70.50.60">
    <property type="entry name" value="abc- transporter (atp binding component) like domain"/>
    <property type="match status" value="1"/>
</dbReference>
<dbReference type="Pfam" id="PF04230">
    <property type="entry name" value="PS_pyruv_trans"/>
    <property type="match status" value="1"/>
</dbReference>
<keyword evidence="4 7" id="KW-0067">ATP-binding</keyword>
<evidence type="ECO:0000256" key="5">
    <source>
        <dbReference type="SAM" id="Coils"/>
    </source>
</evidence>
<keyword evidence="5" id="KW-0175">Coiled coil</keyword>
<reference evidence="7 8" key="1">
    <citation type="submission" date="2019-10" db="EMBL/GenBank/DDBJ databases">
        <title>Pseudomonas dajingensis sp. nov., isolated from the profound head ulcers of farmed Murray cod (Maccullochella peelii peelii).</title>
        <authorList>
            <person name="Liu Y."/>
        </authorList>
    </citation>
    <scope>NUCLEOTIDE SEQUENCE [LARGE SCALE GENOMIC DNA]</scope>
    <source>
        <strain evidence="7 8">MC042</strain>
    </source>
</reference>
<dbReference type="RefSeq" id="WP_152897128.1">
    <property type="nucleotide sequence ID" value="NZ_WHUV01000001.1"/>
</dbReference>
<dbReference type="GO" id="GO:0140359">
    <property type="term" value="F:ABC-type transporter activity"/>
    <property type="evidence" value="ECO:0007669"/>
    <property type="project" value="InterPro"/>
</dbReference>
<dbReference type="Gene3D" id="3.40.50.300">
    <property type="entry name" value="P-loop containing nucleotide triphosphate hydrolases"/>
    <property type="match status" value="1"/>
</dbReference>
<dbReference type="PANTHER" id="PTHR46743:SF2">
    <property type="entry name" value="TEICHOIC ACIDS EXPORT ATP-BINDING PROTEIN TAGH"/>
    <property type="match status" value="1"/>
</dbReference>
<dbReference type="GO" id="GO:0016020">
    <property type="term" value="C:membrane"/>
    <property type="evidence" value="ECO:0007669"/>
    <property type="project" value="InterPro"/>
</dbReference>
<feature type="coiled-coil region" evidence="5">
    <location>
        <begin position="811"/>
        <end position="838"/>
    </location>
</feature>
<evidence type="ECO:0000313" key="8">
    <source>
        <dbReference type="Proteomes" id="UP000486534"/>
    </source>
</evidence>
<organism evidence="7 8">
    <name type="scientific">Pseudomonas piscis</name>
    <dbReference type="NCBI Taxonomy" id="2614538"/>
    <lineage>
        <taxon>Bacteria</taxon>
        <taxon>Pseudomonadati</taxon>
        <taxon>Pseudomonadota</taxon>
        <taxon>Gammaproteobacteria</taxon>
        <taxon>Pseudomonadales</taxon>
        <taxon>Pseudomonadaceae</taxon>
        <taxon>Pseudomonas</taxon>
    </lineage>
</organism>
<keyword evidence="3" id="KW-0547">Nucleotide-binding</keyword>
<feature type="domain" description="ABC transporter" evidence="6">
    <location>
        <begin position="29"/>
        <end position="248"/>
    </location>
</feature>
<name>A0A7X1PK92_9PSED</name>
<dbReference type="Proteomes" id="UP000486534">
    <property type="component" value="Unassembled WGS sequence"/>
</dbReference>
<comment type="caution">
    <text evidence="7">The sequence shown here is derived from an EMBL/GenBank/DDBJ whole genome shotgun (WGS) entry which is preliminary data.</text>
</comment>
<dbReference type="CDD" id="cd10147">
    <property type="entry name" value="Wzt_C-like"/>
    <property type="match status" value="1"/>
</dbReference>
<dbReference type="EMBL" id="WHUV01000001">
    <property type="protein sequence ID" value="MQA53362.1"/>
    <property type="molecule type" value="Genomic_DNA"/>
</dbReference>
<protein>
    <submittedName>
        <fullName evidence="7">ATP-binding cassette domain-containing protein</fullName>
    </submittedName>
</protein>
<dbReference type="GO" id="GO:0005524">
    <property type="term" value="F:ATP binding"/>
    <property type="evidence" value="ECO:0007669"/>
    <property type="project" value="UniProtKB-KW"/>
</dbReference>
<dbReference type="InterPro" id="IPR003593">
    <property type="entry name" value="AAA+_ATPase"/>
</dbReference>
<dbReference type="InterPro" id="IPR015860">
    <property type="entry name" value="ABC_transpr_TagH-like"/>
</dbReference>
<proteinExistence type="inferred from homology"/>
<dbReference type="Pfam" id="PF14524">
    <property type="entry name" value="Wzt_C"/>
    <property type="match status" value="1"/>
</dbReference>
<dbReference type="SMART" id="SM00382">
    <property type="entry name" value="AAA"/>
    <property type="match status" value="1"/>
</dbReference>
<dbReference type="Pfam" id="PF00005">
    <property type="entry name" value="ABC_tran"/>
    <property type="match status" value="1"/>
</dbReference>
<evidence type="ECO:0000256" key="1">
    <source>
        <dbReference type="ARBA" id="ARBA00005417"/>
    </source>
</evidence>
<gene>
    <name evidence="7" type="ORF">GDH07_08490</name>
</gene>
<evidence type="ECO:0000256" key="3">
    <source>
        <dbReference type="ARBA" id="ARBA00022741"/>
    </source>
</evidence>
<dbReference type="InterPro" id="IPR003439">
    <property type="entry name" value="ABC_transporter-like_ATP-bd"/>
</dbReference>
<comment type="similarity">
    <text evidence="1">Belongs to the ABC transporter superfamily.</text>
</comment>
<evidence type="ECO:0000256" key="2">
    <source>
        <dbReference type="ARBA" id="ARBA00022448"/>
    </source>
</evidence>
<accession>A0A7X1PK92</accession>
<evidence type="ECO:0000256" key="4">
    <source>
        <dbReference type="ARBA" id="ARBA00022840"/>
    </source>
</evidence>
<dbReference type="InterPro" id="IPR029439">
    <property type="entry name" value="Wzt_C"/>
</dbReference>
<dbReference type="InterPro" id="IPR007345">
    <property type="entry name" value="Polysacch_pyruvyl_Trfase"/>
</dbReference>
<dbReference type="SUPFAM" id="SSF52540">
    <property type="entry name" value="P-loop containing nucleoside triphosphate hydrolases"/>
    <property type="match status" value="1"/>
</dbReference>
<evidence type="ECO:0000259" key="6">
    <source>
        <dbReference type="PROSITE" id="PS50893"/>
    </source>
</evidence>
<dbReference type="InterPro" id="IPR027417">
    <property type="entry name" value="P-loop_NTPase"/>
</dbReference>
<evidence type="ECO:0000313" key="7">
    <source>
        <dbReference type="EMBL" id="MQA53362.1"/>
    </source>
</evidence>